<name>A0A5S3YMS2_9GAMM</name>
<dbReference type="PANTHER" id="PTHR33508:SF1">
    <property type="entry name" value="UPF0056 MEMBRANE PROTEIN YHCE"/>
    <property type="match status" value="1"/>
</dbReference>
<sequence length="97" mass="10363">VVIFLLGLEMVLGHEIFKGDNNAKSGTVVPIAFPIIAGSGTLTTIMSLKANYQETYILAGIVINLVIVYITLKSLGIIKRVLGDSGLLAVRKFFGVI</sequence>
<evidence type="ECO:0000256" key="2">
    <source>
        <dbReference type="ARBA" id="ARBA00009784"/>
    </source>
</evidence>
<reference evidence="9" key="2">
    <citation type="submission" date="2019-06" db="EMBL/GenBank/DDBJ databases">
        <title>Co-occurence of chitin degradation, pigmentation and bioactivity in marine Pseudoalteromonas.</title>
        <authorList>
            <person name="Sonnenschein E.C."/>
            <person name="Bech P.K."/>
        </authorList>
    </citation>
    <scope>NUCLEOTIDE SEQUENCE [LARGE SCALE GENOMIC DNA]</scope>
    <source>
        <strain evidence="9">S1189</strain>
    </source>
</reference>
<gene>
    <name evidence="8" type="ORF">CWB73_21205</name>
</gene>
<dbReference type="Proteomes" id="UP000307362">
    <property type="component" value="Unassembled WGS sequence"/>
</dbReference>
<evidence type="ECO:0000256" key="7">
    <source>
        <dbReference type="RuleBase" id="RU362048"/>
    </source>
</evidence>
<comment type="subcellular location">
    <subcellularLocation>
        <location evidence="1 7">Cell membrane</location>
        <topology evidence="1 7">Multi-pass membrane protein</topology>
    </subcellularLocation>
</comment>
<comment type="similarity">
    <text evidence="2 7">Belongs to the UPF0056 (MarC) family.</text>
</comment>
<proteinExistence type="inferred from homology"/>
<comment type="caution">
    <text evidence="8">The sequence shown here is derived from an EMBL/GenBank/DDBJ whole genome shotgun (WGS) entry which is preliminary data.</text>
</comment>
<feature type="non-terminal residue" evidence="8">
    <location>
        <position position="1"/>
    </location>
</feature>
<dbReference type="PANTHER" id="PTHR33508">
    <property type="entry name" value="UPF0056 MEMBRANE PROTEIN YHCE"/>
    <property type="match status" value="1"/>
</dbReference>
<dbReference type="GO" id="GO:0005886">
    <property type="term" value="C:plasma membrane"/>
    <property type="evidence" value="ECO:0007669"/>
    <property type="project" value="UniProtKB-SubCell"/>
</dbReference>
<accession>A0A5S3YMS2</accession>
<evidence type="ECO:0000256" key="6">
    <source>
        <dbReference type="ARBA" id="ARBA00023136"/>
    </source>
</evidence>
<keyword evidence="6 7" id="KW-0472">Membrane</keyword>
<dbReference type="EMBL" id="PNCM01000237">
    <property type="protein sequence ID" value="TMP76844.1"/>
    <property type="molecule type" value="Genomic_DNA"/>
</dbReference>
<evidence type="ECO:0000256" key="4">
    <source>
        <dbReference type="ARBA" id="ARBA00022692"/>
    </source>
</evidence>
<evidence type="ECO:0000256" key="5">
    <source>
        <dbReference type="ARBA" id="ARBA00022989"/>
    </source>
</evidence>
<evidence type="ECO:0000313" key="9">
    <source>
        <dbReference type="Proteomes" id="UP000307362"/>
    </source>
</evidence>
<dbReference type="Pfam" id="PF01914">
    <property type="entry name" value="MarC"/>
    <property type="match status" value="1"/>
</dbReference>
<evidence type="ECO:0000256" key="3">
    <source>
        <dbReference type="ARBA" id="ARBA00022475"/>
    </source>
</evidence>
<protein>
    <recommendedName>
        <fullName evidence="7">UPF0056 membrane protein</fullName>
    </recommendedName>
</protein>
<comment type="caution">
    <text evidence="7">Lacks conserved residue(s) required for the propagation of feature annotation.</text>
</comment>
<evidence type="ECO:0000313" key="8">
    <source>
        <dbReference type="EMBL" id="TMP76844.1"/>
    </source>
</evidence>
<feature type="transmembrane region" description="Helical" evidence="7">
    <location>
        <begin position="55"/>
        <end position="72"/>
    </location>
</feature>
<keyword evidence="5 7" id="KW-1133">Transmembrane helix</keyword>
<keyword evidence="4 7" id="KW-0812">Transmembrane</keyword>
<keyword evidence="3" id="KW-1003">Cell membrane</keyword>
<dbReference type="InterPro" id="IPR002771">
    <property type="entry name" value="Multi_antbiot-R_MarC"/>
</dbReference>
<feature type="non-terminal residue" evidence="8">
    <location>
        <position position="97"/>
    </location>
</feature>
<evidence type="ECO:0000256" key="1">
    <source>
        <dbReference type="ARBA" id="ARBA00004651"/>
    </source>
</evidence>
<organism evidence="8 9">
    <name type="scientific">Pseudoalteromonas phenolica</name>
    <dbReference type="NCBI Taxonomy" id="161398"/>
    <lineage>
        <taxon>Bacteria</taxon>
        <taxon>Pseudomonadati</taxon>
        <taxon>Pseudomonadota</taxon>
        <taxon>Gammaproteobacteria</taxon>
        <taxon>Alteromonadales</taxon>
        <taxon>Pseudoalteromonadaceae</taxon>
        <taxon>Pseudoalteromonas</taxon>
    </lineage>
</organism>
<reference evidence="8 9" key="1">
    <citation type="submission" date="2017-12" db="EMBL/GenBank/DDBJ databases">
        <authorList>
            <person name="Paulsen S."/>
            <person name="Gram L.K."/>
        </authorList>
    </citation>
    <scope>NUCLEOTIDE SEQUENCE [LARGE SCALE GENOMIC DNA]</scope>
    <source>
        <strain evidence="8 9">S1189</strain>
    </source>
</reference>
<dbReference type="AlphaFoldDB" id="A0A5S3YMS2"/>
<dbReference type="OrthoDB" id="9810730at2"/>